<protein>
    <submittedName>
        <fullName evidence="1">Uncharacterized protein</fullName>
    </submittedName>
</protein>
<accession>A0A4Y2IMD8</accession>
<sequence>MGKPPVFVVVIPAILPFFHKELSYRRFEGSLWDAELDVYNLFCTCFFCGLVRCLVTCHSDVGFDPVQGNRRLLMSSIKLFFGLNFWRAFSELMLSAKRWQLAFSL</sequence>
<dbReference type="AlphaFoldDB" id="A0A4Y2IMD8"/>
<evidence type="ECO:0000313" key="2">
    <source>
        <dbReference type="Proteomes" id="UP000499080"/>
    </source>
</evidence>
<name>A0A4Y2IMD8_ARAVE</name>
<reference evidence="1 2" key="1">
    <citation type="journal article" date="2019" name="Sci. Rep.">
        <title>Orb-weaving spider Araneus ventricosus genome elucidates the spidroin gene catalogue.</title>
        <authorList>
            <person name="Kono N."/>
            <person name="Nakamura H."/>
            <person name="Ohtoshi R."/>
            <person name="Moran D.A.P."/>
            <person name="Shinohara A."/>
            <person name="Yoshida Y."/>
            <person name="Fujiwara M."/>
            <person name="Mori M."/>
            <person name="Tomita M."/>
            <person name="Arakawa K."/>
        </authorList>
    </citation>
    <scope>NUCLEOTIDE SEQUENCE [LARGE SCALE GENOMIC DNA]</scope>
</reference>
<dbReference type="Proteomes" id="UP000499080">
    <property type="component" value="Unassembled WGS sequence"/>
</dbReference>
<organism evidence="1 2">
    <name type="scientific">Araneus ventricosus</name>
    <name type="common">Orbweaver spider</name>
    <name type="synonym">Epeira ventricosa</name>
    <dbReference type="NCBI Taxonomy" id="182803"/>
    <lineage>
        <taxon>Eukaryota</taxon>
        <taxon>Metazoa</taxon>
        <taxon>Ecdysozoa</taxon>
        <taxon>Arthropoda</taxon>
        <taxon>Chelicerata</taxon>
        <taxon>Arachnida</taxon>
        <taxon>Araneae</taxon>
        <taxon>Araneomorphae</taxon>
        <taxon>Entelegynae</taxon>
        <taxon>Araneoidea</taxon>
        <taxon>Araneidae</taxon>
        <taxon>Araneus</taxon>
    </lineage>
</organism>
<keyword evidence="2" id="KW-1185">Reference proteome</keyword>
<comment type="caution">
    <text evidence="1">The sequence shown here is derived from an EMBL/GenBank/DDBJ whole genome shotgun (WGS) entry which is preliminary data.</text>
</comment>
<gene>
    <name evidence="1" type="ORF">AVEN_149208_1</name>
</gene>
<dbReference type="EMBL" id="BGPR01002734">
    <property type="protein sequence ID" value="GBM78146.1"/>
    <property type="molecule type" value="Genomic_DNA"/>
</dbReference>
<evidence type="ECO:0000313" key="1">
    <source>
        <dbReference type="EMBL" id="GBM78146.1"/>
    </source>
</evidence>
<proteinExistence type="predicted"/>